<evidence type="ECO:0000313" key="2">
    <source>
        <dbReference type="Proteomes" id="UP000190065"/>
    </source>
</evidence>
<gene>
    <name evidence="1" type="ORF">SAMN02745202_02162</name>
</gene>
<dbReference type="RefSeq" id="WP_025070697.1">
    <property type="nucleotide sequence ID" value="NZ_FUXK01000030.1"/>
</dbReference>
<evidence type="ECO:0000313" key="1">
    <source>
        <dbReference type="EMBL" id="SKA12961.1"/>
    </source>
</evidence>
<dbReference type="STRING" id="28136.SAMN02745202_02162"/>
<proteinExistence type="predicted"/>
<accession>A0A1T4RBI8</accession>
<dbReference type="EMBL" id="FUXK01000030">
    <property type="protein sequence ID" value="SKA12961.1"/>
    <property type="molecule type" value="Genomic_DNA"/>
</dbReference>
<reference evidence="1 2" key="1">
    <citation type="submission" date="2017-02" db="EMBL/GenBank/DDBJ databases">
        <authorList>
            <person name="Peterson S.W."/>
        </authorList>
    </citation>
    <scope>NUCLEOTIDE SEQUENCE [LARGE SCALE GENOMIC DNA]</scope>
    <source>
        <strain evidence="1 2">ATCC 43324</strain>
    </source>
</reference>
<organism evidence="1 2">
    <name type="scientific">Segatella oulorum</name>
    <dbReference type="NCBI Taxonomy" id="28136"/>
    <lineage>
        <taxon>Bacteria</taxon>
        <taxon>Pseudomonadati</taxon>
        <taxon>Bacteroidota</taxon>
        <taxon>Bacteroidia</taxon>
        <taxon>Bacteroidales</taxon>
        <taxon>Prevotellaceae</taxon>
        <taxon>Segatella</taxon>
    </lineage>
</organism>
<dbReference type="Proteomes" id="UP000190065">
    <property type="component" value="Unassembled WGS sequence"/>
</dbReference>
<dbReference type="AlphaFoldDB" id="A0A1T4RBI8"/>
<protein>
    <submittedName>
        <fullName evidence="1">Uncharacterized protein</fullName>
    </submittedName>
</protein>
<name>A0A1T4RBI8_9BACT</name>
<sequence>MMTTEDILSKLLLHNNNDWEIENVTCDDSTEEIHIMLKYRYDTIKVEEKEFPIFDFRHERS</sequence>